<sequence>MFISFFPSTPSLIRIEDFTLMLMESTLMECMSTPDCCARMRPRECPDSTAGISHLWVPPQSSQETMFDILPPELATPSEVKYVLAHAMPTGLGIGSAGLGLPLSELPWEEAKQTILLIVCTIPMTAQLHFHYGAAEFLVELVLERRIKQVVVYYDGARLSGRLYIYILKVIWDQNDHCVRTALMQSAI</sequence>
<accession>A0A2H3AZW7</accession>
<organism evidence="1 2">
    <name type="scientific">Armillaria solidipes</name>
    <dbReference type="NCBI Taxonomy" id="1076256"/>
    <lineage>
        <taxon>Eukaryota</taxon>
        <taxon>Fungi</taxon>
        <taxon>Dikarya</taxon>
        <taxon>Basidiomycota</taxon>
        <taxon>Agaricomycotina</taxon>
        <taxon>Agaricomycetes</taxon>
        <taxon>Agaricomycetidae</taxon>
        <taxon>Agaricales</taxon>
        <taxon>Marasmiineae</taxon>
        <taxon>Physalacriaceae</taxon>
        <taxon>Armillaria</taxon>
    </lineage>
</organism>
<gene>
    <name evidence="1" type="ORF">ARMSODRAFT_802393</name>
</gene>
<dbReference type="EMBL" id="KZ293507">
    <property type="protein sequence ID" value="PBK59308.1"/>
    <property type="molecule type" value="Genomic_DNA"/>
</dbReference>
<keyword evidence="2" id="KW-1185">Reference proteome</keyword>
<evidence type="ECO:0000313" key="1">
    <source>
        <dbReference type="EMBL" id="PBK59308.1"/>
    </source>
</evidence>
<name>A0A2H3AZW7_9AGAR</name>
<protein>
    <submittedName>
        <fullName evidence="1">Uncharacterized protein</fullName>
    </submittedName>
</protein>
<dbReference type="Proteomes" id="UP000218334">
    <property type="component" value="Unassembled WGS sequence"/>
</dbReference>
<dbReference type="STRING" id="1076256.A0A2H3AZW7"/>
<reference evidence="2" key="1">
    <citation type="journal article" date="2017" name="Nat. Ecol. Evol.">
        <title>Genome expansion and lineage-specific genetic innovations in the forest pathogenic fungi Armillaria.</title>
        <authorList>
            <person name="Sipos G."/>
            <person name="Prasanna A.N."/>
            <person name="Walter M.C."/>
            <person name="O'Connor E."/>
            <person name="Balint B."/>
            <person name="Krizsan K."/>
            <person name="Kiss B."/>
            <person name="Hess J."/>
            <person name="Varga T."/>
            <person name="Slot J."/>
            <person name="Riley R."/>
            <person name="Boka B."/>
            <person name="Rigling D."/>
            <person name="Barry K."/>
            <person name="Lee J."/>
            <person name="Mihaltcheva S."/>
            <person name="LaButti K."/>
            <person name="Lipzen A."/>
            <person name="Waldron R."/>
            <person name="Moloney N.M."/>
            <person name="Sperisen C."/>
            <person name="Kredics L."/>
            <person name="Vagvoelgyi C."/>
            <person name="Patrignani A."/>
            <person name="Fitzpatrick D."/>
            <person name="Nagy I."/>
            <person name="Doyle S."/>
            <person name="Anderson J.B."/>
            <person name="Grigoriev I.V."/>
            <person name="Gueldener U."/>
            <person name="Muensterkoetter M."/>
            <person name="Nagy L.G."/>
        </authorList>
    </citation>
    <scope>NUCLEOTIDE SEQUENCE [LARGE SCALE GENOMIC DNA]</scope>
    <source>
        <strain evidence="2">28-4</strain>
    </source>
</reference>
<evidence type="ECO:0000313" key="2">
    <source>
        <dbReference type="Proteomes" id="UP000218334"/>
    </source>
</evidence>
<dbReference type="AlphaFoldDB" id="A0A2H3AZW7"/>
<proteinExistence type="predicted"/>